<name>A0AAI9K6C7_9FIRM</name>
<feature type="transmembrane region" description="Helical" evidence="8">
    <location>
        <begin position="21"/>
        <end position="39"/>
    </location>
</feature>
<dbReference type="Pfam" id="PF03977">
    <property type="entry name" value="OAD_beta"/>
    <property type="match status" value="1"/>
</dbReference>
<reference evidence="9" key="1">
    <citation type="submission" date="2020-06" db="EMBL/GenBank/DDBJ databases">
        <title>Characterization of fructooligosaccharide metabolism and fructooligosaccharide-degrading enzymes in human commensal butyrate producers.</title>
        <authorList>
            <person name="Tanno H."/>
            <person name="Fujii T."/>
            <person name="Hirano K."/>
            <person name="Maeno S."/>
            <person name="Tonozuka T."/>
            <person name="Sakamoto M."/>
            <person name="Ohkuma M."/>
            <person name="Tochio T."/>
            <person name="Endo A."/>
        </authorList>
    </citation>
    <scope>NUCLEOTIDE SEQUENCE</scope>
    <source>
        <strain evidence="9">JCM 31265</strain>
    </source>
</reference>
<comment type="caution">
    <text evidence="9">The sequence shown here is derived from an EMBL/GenBank/DDBJ whole genome shotgun (WGS) entry which is preliminary data.</text>
</comment>
<dbReference type="GO" id="GO:0005886">
    <property type="term" value="C:plasma membrane"/>
    <property type="evidence" value="ECO:0007669"/>
    <property type="project" value="UniProtKB-SubCell"/>
</dbReference>
<evidence type="ECO:0000256" key="2">
    <source>
        <dbReference type="ARBA" id="ARBA00022475"/>
    </source>
</evidence>
<dbReference type="Proteomes" id="UP000660047">
    <property type="component" value="Unassembled WGS sequence"/>
</dbReference>
<comment type="subcellular location">
    <subcellularLocation>
        <location evidence="1">Cell membrane</location>
        <topology evidence="1">Multi-pass membrane protein</topology>
    </subcellularLocation>
</comment>
<evidence type="ECO:0000256" key="7">
    <source>
        <dbReference type="SAM" id="MobiDB-lite"/>
    </source>
</evidence>
<organism evidence="9 10">
    <name type="scientific">Coprococcus eutactus</name>
    <dbReference type="NCBI Taxonomy" id="33043"/>
    <lineage>
        <taxon>Bacteria</taxon>
        <taxon>Bacillati</taxon>
        <taxon>Bacillota</taxon>
        <taxon>Clostridia</taxon>
        <taxon>Lachnospirales</taxon>
        <taxon>Lachnospiraceae</taxon>
        <taxon>Coprococcus</taxon>
    </lineage>
</organism>
<keyword evidence="6 8" id="KW-0472">Membrane</keyword>
<dbReference type="PANTHER" id="PTHR35806:SF1">
    <property type="entry name" value="OXALOACETATE DECARBOXYLASE BETA CHAIN 2"/>
    <property type="match status" value="1"/>
</dbReference>
<evidence type="ECO:0000313" key="9">
    <source>
        <dbReference type="EMBL" id="GFO95196.1"/>
    </source>
</evidence>
<keyword evidence="4" id="KW-1278">Translocase</keyword>
<dbReference type="PANTHER" id="PTHR35806">
    <property type="entry name" value="OXALOACETATE DECARBOXYLASE BETA CHAIN 2"/>
    <property type="match status" value="1"/>
</dbReference>
<dbReference type="InterPro" id="IPR005661">
    <property type="entry name" value="OadB_MmdB"/>
</dbReference>
<evidence type="ECO:0000256" key="4">
    <source>
        <dbReference type="ARBA" id="ARBA00022967"/>
    </source>
</evidence>
<evidence type="ECO:0008006" key="11">
    <source>
        <dbReference type="Google" id="ProtNLM"/>
    </source>
</evidence>
<evidence type="ECO:0000313" key="10">
    <source>
        <dbReference type="Proteomes" id="UP000660047"/>
    </source>
</evidence>
<sequence>MDILDLFQGIATMFEQSPHIVIARIALILLGFLLVYLGIKGTLEPLIMVPMGLGMSAVNAGVLFLENNQTGNLIINPLLSSTDDLMKYMQIDFLQPIYTLTFSNGLRGGHHTYIPYRQGNGPRCRFVSRSLHHRRCGRTYGFICITQAAHTKEREGQSHRQGTEKKQDHIQTKAGS</sequence>
<accession>A0AAI9K6C7</accession>
<evidence type="ECO:0000256" key="5">
    <source>
        <dbReference type="ARBA" id="ARBA00022989"/>
    </source>
</evidence>
<evidence type="ECO:0000256" key="1">
    <source>
        <dbReference type="ARBA" id="ARBA00004651"/>
    </source>
</evidence>
<dbReference type="GO" id="GO:0016829">
    <property type="term" value="F:lyase activity"/>
    <property type="evidence" value="ECO:0007669"/>
    <property type="project" value="InterPro"/>
</dbReference>
<protein>
    <recommendedName>
        <fullName evidence="11">Na+-transporting methylmalonyl-CoA/oxaloacetate decarboxylase, beta subunit</fullName>
    </recommendedName>
</protein>
<dbReference type="EMBL" id="BLYL01000015">
    <property type="protein sequence ID" value="GFO95196.1"/>
    <property type="molecule type" value="Genomic_DNA"/>
</dbReference>
<dbReference type="RefSeq" id="WP_055223590.1">
    <property type="nucleotide sequence ID" value="NZ_BLYL01000015.1"/>
</dbReference>
<gene>
    <name evidence="9" type="ORF">COEU31_22420</name>
</gene>
<dbReference type="AlphaFoldDB" id="A0AAI9K6C7"/>
<keyword evidence="2" id="KW-1003">Cell membrane</keyword>
<dbReference type="GO" id="GO:0006814">
    <property type="term" value="P:sodium ion transport"/>
    <property type="evidence" value="ECO:0007669"/>
    <property type="project" value="InterPro"/>
</dbReference>
<evidence type="ECO:0000256" key="6">
    <source>
        <dbReference type="ARBA" id="ARBA00023136"/>
    </source>
</evidence>
<evidence type="ECO:0000256" key="3">
    <source>
        <dbReference type="ARBA" id="ARBA00022692"/>
    </source>
</evidence>
<keyword evidence="3 8" id="KW-0812">Transmembrane</keyword>
<feature type="transmembrane region" description="Helical" evidence="8">
    <location>
        <begin position="45"/>
        <end position="65"/>
    </location>
</feature>
<proteinExistence type="predicted"/>
<keyword evidence="5 8" id="KW-1133">Transmembrane helix</keyword>
<evidence type="ECO:0000256" key="8">
    <source>
        <dbReference type="SAM" id="Phobius"/>
    </source>
</evidence>
<feature type="region of interest" description="Disordered" evidence="7">
    <location>
        <begin position="153"/>
        <end position="176"/>
    </location>
</feature>